<keyword evidence="2" id="KW-1185">Reference proteome</keyword>
<dbReference type="RefSeq" id="WP_208232740.1">
    <property type="nucleotide sequence ID" value="NZ_JAGEVG010000004.1"/>
</dbReference>
<name>A0ABS3SPM0_9FLAO</name>
<comment type="caution">
    <text evidence="1">The sequence shown here is derived from an EMBL/GenBank/DDBJ whole genome shotgun (WGS) entry which is preliminary data.</text>
</comment>
<sequence>MKQICIQLTDERHAKLIVKSQDRSKNNLEHGTFSGFSIILEEAFPAETSFLVNWNGELDLGDMTCEII</sequence>
<gene>
    <name evidence="1" type="ORF">J4051_04905</name>
</gene>
<protein>
    <submittedName>
        <fullName evidence="1">Uncharacterized protein</fullName>
    </submittedName>
</protein>
<dbReference type="EMBL" id="JAGEVG010000004">
    <property type="protein sequence ID" value="MBO3097594.1"/>
    <property type="molecule type" value="Genomic_DNA"/>
</dbReference>
<dbReference type="Proteomes" id="UP000681315">
    <property type="component" value="Unassembled WGS sequence"/>
</dbReference>
<evidence type="ECO:0000313" key="1">
    <source>
        <dbReference type="EMBL" id="MBO3097594.1"/>
    </source>
</evidence>
<organism evidence="1 2">
    <name type="scientific">Gelidibacter pelagius</name>
    <dbReference type="NCBI Taxonomy" id="2819985"/>
    <lineage>
        <taxon>Bacteria</taxon>
        <taxon>Pseudomonadati</taxon>
        <taxon>Bacteroidota</taxon>
        <taxon>Flavobacteriia</taxon>
        <taxon>Flavobacteriales</taxon>
        <taxon>Flavobacteriaceae</taxon>
        <taxon>Gelidibacter</taxon>
    </lineage>
</organism>
<evidence type="ECO:0000313" key="2">
    <source>
        <dbReference type="Proteomes" id="UP000681315"/>
    </source>
</evidence>
<reference evidence="1 2" key="1">
    <citation type="submission" date="2021-03" db="EMBL/GenBank/DDBJ databases">
        <title>Gelidibacter sp. nov., isolated from costal sediment.</title>
        <authorList>
            <person name="Lun K.-Y."/>
        </authorList>
    </citation>
    <scope>NUCLEOTIDE SEQUENCE [LARGE SCALE GENOMIC DNA]</scope>
    <source>
        <strain evidence="1 2">DF109</strain>
    </source>
</reference>
<accession>A0ABS3SPM0</accession>
<proteinExistence type="predicted"/>